<dbReference type="RefSeq" id="WP_189650544.1">
    <property type="nucleotide sequence ID" value="NZ_BMRC01000014.1"/>
</dbReference>
<name>A0ABV5I957_9ACTN</name>
<feature type="transmembrane region" description="Helical" evidence="2">
    <location>
        <begin position="583"/>
        <end position="604"/>
    </location>
</feature>
<feature type="transmembrane region" description="Helical" evidence="2">
    <location>
        <begin position="665"/>
        <end position="683"/>
    </location>
</feature>
<comment type="caution">
    <text evidence="3">The sequence shown here is derived from an EMBL/GenBank/DDBJ whole genome shotgun (WGS) entry which is preliminary data.</text>
</comment>
<feature type="transmembrane region" description="Helical" evidence="2">
    <location>
        <begin position="107"/>
        <end position="128"/>
    </location>
</feature>
<feature type="transmembrane region" description="Helical" evidence="2">
    <location>
        <begin position="504"/>
        <end position="525"/>
    </location>
</feature>
<evidence type="ECO:0000313" key="4">
    <source>
        <dbReference type="Proteomes" id="UP001589647"/>
    </source>
</evidence>
<feature type="transmembrane region" description="Helical" evidence="2">
    <location>
        <begin position="556"/>
        <end position="577"/>
    </location>
</feature>
<organism evidence="3 4">
    <name type="scientific">Nonomuraea spiralis</name>
    <dbReference type="NCBI Taxonomy" id="46182"/>
    <lineage>
        <taxon>Bacteria</taxon>
        <taxon>Bacillati</taxon>
        <taxon>Actinomycetota</taxon>
        <taxon>Actinomycetes</taxon>
        <taxon>Streptosporangiales</taxon>
        <taxon>Streptosporangiaceae</taxon>
        <taxon>Nonomuraea</taxon>
    </lineage>
</organism>
<feature type="transmembrane region" description="Helical" evidence="2">
    <location>
        <begin position="531"/>
        <end position="549"/>
    </location>
</feature>
<protein>
    <submittedName>
        <fullName evidence="3">SCO7613 C-terminal domain-containing membrane protein</fullName>
    </submittedName>
</protein>
<dbReference type="NCBIfam" id="NF047321">
    <property type="entry name" value="SCO7613_CTERM"/>
    <property type="match status" value="1"/>
</dbReference>
<keyword evidence="4" id="KW-1185">Reference proteome</keyword>
<evidence type="ECO:0000256" key="2">
    <source>
        <dbReference type="SAM" id="Phobius"/>
    </source>
</evidence>
<feature type="transmembrane region" description="Helical" evidence="2">
    <location>
        <begin position="369"/>
        <end position="393"/>
    </location>
</feature>
<keyword evidence="2" id="KW-0472">Membrane</keyword>
<feature type="transmembrane region" description="Helical" evidence="2">
    <location>
        <begin position="304"/>
        <end position="324"/>
    </location>
</feature>
<dbReference type="Proteomes" id="UP001589647">
    <property type="component" value="Unassembled WGS sequence"/>
</dbReference>
<feature type="transmembrane region" description="Helical" evidence="2">
    <location>
        <begin position="413"/>
        <end position="431"/>
    </location>
</feature>
<feature type="transmembrane region" description="Helical" evidence="2">
    <location>
        <begin position="739"/>
        <end position="759"/>
    </location>
</feature>
<feature type="transmembrane region" description="Helical" evidence="2">
    <location>
        <begin position="168"/>
        <end position="187"/>
    </location>
</feature>
<feature type="transmembrane region" description="Helical" evidence="2">
    <location>
        <begin position="271"/>
        <end position="295"/>
    </location>
</feature>
<feature type="transmembrane region" description="Helical" evidence="2">
    <location>
        <begin position="339"/>
        <end position="357"/>
    </location>
</feature>
<keyword evidence="2" id="KW-0812">Transmembrane</keyword>
<accession>A0ABV5I957</accession>
<feature type="transmembrane region" description="Helical" evidence="2">
    <location>
        <begin position="217"/>
        <end position="234"/>
    </location>
</feature>
<feature type="transmembrane region" description="Helical" evidence="2">
    <location>
        <begin position="477"/>
        <end position="497"/>
    </location>
</feature>
<feature type="transmembrane region" description="Helical" evidence="2">
    <location>
        <begin position="611"/>
        <end position="630"/>
    </location>
</feature>
<dbReference type="EMBL" id="JBHMEI010000002">
    <property type="protein sequence ID" value="MFB9200450.1"/>
    <property type="molecule type" value="Genomic_DNA"/>
</dbReference>
<evidence type="ECO:0000313" key="3">
    <source>
        <dbReference type="EMBL" id="MFB9200450.1"/>
    </source>
</evidence>
<keyword evidence="2" id="KW-1133">Transmembrane helix</keyword>
<proteinExistence type="predicted"/>
<feature type="compositionally biased region" description="Low complexity" evidence="1">
    <location>
        <begin position="57"/>
        <end position="70"/>
    </location>
</feature>
<gene>
    <name evidence="3" type="ORF">ACFFV7_04525</name>
</gene>
<feature type="transmembrane region" description="Helical" evidence="2">
    <location>
        <begin position="246"/>
        <end position="265"/>
    </location>
</feature>
<feature type="region of interest" description="Disordered" evidence="1">
    <location>
        <begin position="50"/>
        <end position="70"/>
    </location>
</feature>
<feature type="transmembrane region" description="Helical" evidence="2">
    <location>
        <begin position="689"/>
        <end position="707"/>
    </location>
</feature>
<reference evidence="3 4" key="1">
    <citation type="submission" date="2024-09" db="EMBL/GenBank/DDBJ databases">
        <authorList>
            <person name="Sun Q."/>
            <person name="Mori K."/>
        </authorList>
    </citation>
    <scope>NUCLEOTIDE SEQUENCE [LARGE SCALE GENOMIC DNA]</scope>
    <source>
        <strain evidence="3 4">CCM 3426</strain>
    </source>
</reference>
<sequence>MPLQGPVAHELWQVDQTLARLGDQLAGLRARRTELLGALRAEAAGQGAAHAPPPYPAAAGSGVAGPGVPRPEVSTGTAKNVLLILGGLLLTVAAAVFTVVSWGQLGIGGRAAVLAAFTALVMLAPVMLIRRGLTATAETMAGLAVALLLLDGYAARRVGLLGADSLDALHYTAGVLGLTALILVAYARVTRLRGPAPVAVVLAQPVLPLLTGDWSETWLVAMLVATAALDVVLVRHGRGAVRVTAGSTGSAVAVLALLGGVPYALGSPSVAQALVSSAPLVGLALLGGLVTWLLARRGDAEREIWAAAVAVGTVLTLIAVPAALAQPMLDGPGTDWRPLAYLVPALVVVLAADRLPWRRVRPAGMATGGLVALLTTLTLLPRLVVTLAAPFAWLDVLWTGTWNGRERQPFEPASPADVVVLAVLATGLLAATARGAGGWPMKGEAGGGSGRLTRVAVVGALVAGALVIAVAPQAFGMPYPVATAVQVALAVAPTVAATLGRAPWWALACALVAAPASVRAAAYAFGSEPATLIVLPILAVAAVAMALRAGLTGLRLWGVGFAALFLGLEAVAAGFSLGVRVPIAGSMGFAVAGVLVLLVSLWAGSADRGNGLRYTGAVLLLLASWLRLGADEVTVVEAYTVPCSLVLLGSGWWRRRGAVVSSWAAYGAGLSVTMLPSLVAVYADTEWRRSLVLGVLALAVLLAGVRFKLQAPTSIGAVVVAGVVVRELAPYVSEMFLAVPRWVPIAVGGLLLVVVGATYEARMRDLRRLRDTFATMG</sequence>
<dbReference type="InterPro" id="IPR058062">
    <property type="entry name" value="SCO7613_C"/>
</dbReference>
<feature type="transmembrane region" description="Helical" evidence="2">
    <location>
        <begin position="452"/>
        <end position="471"/>
    </location>
</feature>
<feature type="transmembrane region" description="Helical" evidence="2">
    <location>
        <begin position="80"/>
        <end position="101"/>
    </location>
</feature>
<feature type="transmembrane region" description="Helical" evidence="2">
    <location>
        <begin position="140"/>
        <end position="156"/>
    </location>
</feature>
<evidence type="ECO:0000256" key="1">
    <source>
        <dbReference type="SAM" id="MobiDB-lite"/>
    </source>
</evidence>